<evidence type="ECO:0000313" key="13">
    <source>
        <dbReference type="Proteomes" id="UP000220214"/>
    </source>
</evidence>
<dbReference type="VEuPathDB" id="PlasmoDB:PBANKA_1352100"/>
<dbReference type="GO" id="GO:0006974">
    <property type="term" value="P:DNA damage response"/>
    <property type="evidence" value="ECO:0007669"/>
    <property type="project" value="InterPro"/>
</dbReference>
<comment type="subcellular location">
    <subcellularLocation>
        <location evidence="1">Nucleus</location>
    </subcellularLocation>
</comment>
<feature type="domain" description="SprT-like" evidence="4">
    <location>
        <begin position="155"/>
        <end position="324"/>
    </location>
</feature>
<feature type="compositionally biased region" description="Polar residues" evidence="3">
    <location>
        <begin position="59"/>
        <end position="68"/>
    </location>
</feature>
<dbReference type="PANTHER" id="PTHR21220">
    <property type="entry name" value="DNA-DEPENDENT METALLOPROTEASE SPRTN"/>
    <property type="match status" value="1"/>
</dbReference>
<dbReference type="InterPro" id="IPR006640">
    <property type="entry name" value="SprT-like_domain"/>
</dbReference>
<dbReference type="GO" id="GO:0004222">
    <property type="term" value="F:metalloendopeptidase activity"/>
    <property type="evidence" value="ECO:0007669"/>
    <property type="project" value="InterPro"/>
</dbReference>
<proteinExistence type="predicted"/>
<evidence type="ECO:0000313" key="14">
    <source>
        <dbReference type="Proteomes" id="UP000516480"/>
    </source>
</evidence>
<dbReference type="Proteomes" id="UP000219860">
    <property type="component" value="Chromosome 13"/>
</dbReference>
<dbReference type="Pfam" id="PF22934">
    <property type="entry name" value="SPRTN_ZBD"/>
    <property type="match status" value="1"/>
</dbReference>
<evidence type="ECO:0000313" key="8">
    <source>
        <dbReference type="EMBL" id="SCM18592.1"/>
    </source>
</evidence>
<dbReference type="Proteomes" id="UP000069549">
    <property type="component" value="Chromosome 13"/>
</dbReference>
<evidence type="ECO:0000313" key="6">
    <source>
        <dbReference type="EMBL" id="SCL98268.1"/>
    </source>
</evidence>
<protein>
    <recommendedName>
        <fullName evidence="4">SprT-like domain-containing protein</fullName>
    </recommendedName>
</protein>
<feature type="region of interest" description="Disordered" evidence="3">
    <location>
        <begin position="56"/>
        <end position="75"/>
    </location>
</feature>
<evidence type="ECO:0000256" key="3">
    <source>
        <dbReference type="SAM" id="MobiDB-lite"/>
    </source>
</evidence>
<evidence type="ECO:0000313" key="10">
    <source>
        <dbReference type="Proteomes" id="UP000069549"/>
    </source>
</evidence>
<evidence type="ECO:0000313" key="5">
    <source>
        <dbReference type="EMBL" id="CXJ02120.1"/>
    </source>
</evidence>
<evidence type="ECO:0000256" key="1">
    <source>
        <dbReference type="ARBA" id="ARBA00004123"/>
    </source>
</evidence>
<dbReference type="GO" id="GO:0003697">
    <property type="term" value="F:single-stranded DNA binding"/>
    <property type="evidence" value="ECO:0007669"/>
    <property type="project" value="InterPro"/>
</dbReference>
<dbReference type="Proteomes" id="UP000516480">
    <property type="component" value="Chromosome 13"/>
</dbReference>
<feature type="region of interest" description="Disordered" evidence="3">
    <location>
        <begin position="98"/>
        <end position="121"/>
    </location>
</feature>
<evidence type="ECO:0000313" key="12">
    <source>
        <dbReference type="Proteomes" id="UP000219974"/>
    </source>
</evidence>
<dbReference type="GO" id="GO:0005634">
    <property type="term" value="C:nucleus"/>
    <property type="evidence" value="ECO:0007669"/>
    <property type="project" value="UniProtKB-SubCell"/>
</dbReference>
<dbReference type="EMBL" id="LT608277">
    <property type="protein sequence ID" value="SCM18592.1"/>
    <property type="molecule type" value="Genomic_DNA"/>
</dbReference>
<evidence type="ECO:0000259" key="4">
    <source>
        <dbReference type="SMART" id="SM00731"/>
    </source>
</evidence>
<dbReference type="PANTHER" id="PTHR21220:SF0">
    <property type="entry name" value="DNA-DEPENDENT METALLOPROTEASE SPRTN"/>
    <property type="match status" value="1"/>
</dbReference>
<name>A0A0Y9ZVR7_PLABE</name>
<dbReference type="EMBL" id="LT614639">
    <property type="protein sequence ID" value="SCN28027.1"/>
    <property type="molecule type" value="Genomic_DNA"/>
</dbReference>
<feature type="compositionally biased region" description="Basic residues" evidence="3">
    <location>
        <begin position="112"/>
        <end position="121"/>
    </location>
</feature>
<accession>A0A0Y9ZVR7</accession>
<dbReference type="InterPro" id="IPR044245">
    <property type="entry name" value="Spartan"/>
</dbReference>
<evidence type="ECO:0000313" key="7">
    <source>
        <dbReference type="EMBL" id="SCM16794.1"/>
    </source>
</evidence>
<dbReference type="InterPro" id="IPR055220">
    <property type="entry name" value="SPRTN_ZBD"/>
</dbReference>
<dbReference type="SMART" id="SM00731">
    <property type="entry name" value="SprT"/>
    <property type="match status" value="1"/>
</dbReference>
<dbReference type="Pfam" id="PF10263">
    <property type="entry name" value="SprT-like"/>
    <property type="match status" value="1"/>
</dbReference>
<gene>
    <name evidence="5" type="ORF">PBK173_000413100</name>
    <name evidence="9" type="ORF">PBNK65E_000402300</name>
    <name evidence="6" type="ORF">PBNK65NY_000401800</name>
    <name evidence="7" type="ORF">PBSP11A_000402200</name>
    <name evidence="8" type="ORF">PBSP11RLL_000402400</name>
</gene>
<dbReference type="OMA" id="SVQVKWS"/>
<dbReference type="EMBL" id="LT608149">
    <property type="protein sequence ID" value="SCL98268.1"/>
    <property type="molecule type" value="Genomic_DNA"/>
</dbReference>
<dbReference type="Proteomes" id="UP000220214">
    <property type="component" value="Chromosome 13"/>
</dbReference>
<evidence type="ECO:0000313" key="9">
    <source>
        <dbReference type="EMBL" id="SCN28027.1"/>
    </source>
</evidence>
<dbReference type="EMBL" id="LT608261">
    <property type="protein sequence ID" value="SCM16794.1"/>
    <property type="molecule type" value="Genomic_DNA"/>
</dbReference>
<reference evidence="5 10" key="1">
    <citation type="submission" date="2016-02" db="EMBL/GenBank/DDBJ databases">
        <authorList>
            <consortium name="Pathogen Informatics"/>
        </authorList>
    </citation>
    <scope>NUCLEOTIDE SEQUENCE [LARGE SCALE GENOMIC DNA]</scope>
    <source>
        <strain evidence="5 10">K173</strain>
        <strain evidence="6 14">NK65 ny</strain>
        <strain evidence="9 13">NK65e</strain>
        <strain evidence="7 11">SP11 Antwerpcl1</strain>
        <strain evidence="8 12">SP11 RLL</strain>
    </source>
</reference>
<dbReference type="Proteomes" id="UP000219974">
    <property type="component" value="Chromosome 13"/>
</dbReference>
<dbReference type="OrthoDB" id="5236983at2759"/>
<dbReference type="EMBL" id="LT160033">
    <property type="protein sequence ID" value="CXJ02120.1"/>
    <property type="molecule type" value="Genomic_DNA"/>
</dbReference>
<evidence type="ECO:0000313" key="11">
    <source>
        <dbReference type="Proteomes" id="UP000219860"/>
    </source>
</evidence>
<dbReference type="AlphaFoldDB" id="A0A0Y9ZVR7"/>
<dbReference type="GO" id="GO:0031593">
    <property type="term" value="F:polyubiquitin modification-dependent protein binding"/>
    <property type="evidence" value="ECO:0007669"/>
    <property type="project" value="TreeGrafter"/>
</dbReference>
<organism evidence="5 10">
    <name type="scientific">Plasmodium berghei</name>
    <dbReference type="NCBI Taxonomy" id="5821"/>
    <lineage>
        <taxon>Eukaryota</taxon>
        <taxon>Sar</taxon>
        <taxon>Alveolata</taxon>
        <taxon>Apicomplexa</taxon>
        <taxon>Aconoidasida</taxon>
        <taxon>Haemosporida</taxon>
        <taxon>Plasmodiidae</taxon>
        <taxon>Plasmodium</taxon>
        <taxon>Plasmodium (Vinckeia)</taxon>
    </lineage>
</organism>
<sequence>MYNEINKLTSVENEYLEKSGKKRRQKNRSFYLISNENDNKYFTQIVDNSIFSNERDNAVKNSNQNNIESDYKKDVQEHDEDLSTLEVIRQLSSIKIDSSTDSSNAKDSYARNRIREKKKEKKNEKKKKIIIHHIPSIECVEDIVVYDESKDTEFPDLYELFSEYNVKYFYNRLESVQVKWSNKMKLCAGICIFKKSGYCCIRLSLPLLKLRKIKEYKETLLHEMIHAFLFLNQKKTDKNDGHGPEFKKHMYRINKLTGLNISIYHSFHDEVHFYRNHVWRCTGICRKYPPHFGYIKRSMNRPPGPKEKWWRSHSTYCSGKFVKIKELEPSKNVEGNGNKHPPDLNTTLEEEIELPKKTNGKKIDDNRTNGAMEIEDVMDDFMFNDTIIITDSNKKKSKKKTDTCNNELDIINIIKTLFNNNKESNIHNFSTSDNAIDYHKAFKSKNYFEID</sequence>
<evidence type="ECO:0000256" key="2">
    <source>
        <dbReference type="ARBA" id="ARBA00023242"/>
    </source>
</evidence>
<keyword evidence="2" id="KW-0539">Nucleus</keyword>